<dbReference type="Gene3D" id="2.60.120.260">
    <property type="entry name" value="Galactose-binding domain-like"/>
    <property type="match status" value="1"/>
</dbReference>
<organism evidence="1 2">
    <name type="scientific">Halalkalibacter wakoensis JCM 9140</name>
    <dbReference type="NCBI Taxonomy" id="1236970"/>
    <lineage>
        <taxon>Bacteria</taxon>
        <taxon>Bacillati</taxon>
        <taxon>Bacillota</taxon>
        <taxon>Bacilli</taxon>
        <taxon>Bacillales</taxon>
        <taxon>Bacillaceae</taxon>
        <taxon>Halalkalibacter</taxon>
    </lineage>
</organism>
<dbReference type="OrthoDB" id="9762689at2"/>
<gene>
    <name evidence="1" type="ORF">JCM9140_4642</name>
</gene>
<reference evidence="1" key="1">
    <citation type="journal article" date="2014" name="Genome Announc.">
        <title>Draft Genome Sequences of Three Alkaliphilic Bacillus Strains, Bacillus wakoensis JCM 9140T, Bacillus akibai JCM 9157T, and Bacillus hemicellulosilyticus JCM 9152T.</title>
        <authorList>
            <person name="Yuki M."/>
            <person name="Oshima K."/>
            <person name="Suda W."/>
            <person name="Oshida Y."/>
            <person name="Kitamura K."/>
            <person name="Iida T."/>
            <person name="Hattori M."/>
            <person name="Ohkuma M."/>
        </authorList>
    </citation>
    <scope>NUCLEOTIDE SEQUENCE [LARGE SCALE GENOMIC DNA]</scope>
    <source>
        <strain evidence="1">JCM 9140</strain>
    </source>
</reference>
<evidence type="ECO:0000313" key="1">
    <source>
        <dbReference type="EMBL" id="GAE28418.1"/>
    </source>
</evidence>
<protein>
    <submittedName>
        <fullName evidence="1">Beta galactosidase</fullName>
    </submittedName>
</protein>
<evidence type="ECO:0000313" key="2">
    <source>
        <dbReference type="Proteomes" id="UP000018890"/>
    </source>
</evidence>
<dbReference type="RefSeq" id="WP_034751168.1">
    <property type="nucleotide sequence ID" value="NZ_BAUT01000104.1"/>
</dbReference>
<name>W4Q9V3_9BACI</name>
<sequence>MIITGHDQSGTVVKVASVTSKTVARTASYYNADDMIFTYDGLWQQSTLADHRENLASFSDDTEATVSFTFEGTGFRWIGYRGRTQGIADVFINGEHVAEVDTYDSEAAFQQTLYEVSGLNKGEHTVTISVKGTSRPEAENQRIHVDGIEVINN</sequence>
<dbReference type="AlphaFoldDB" id="W4Q9V3"/>
<keyword evidence="2" id="KW-1185">Reference proteome</keyword>
<proteinExistence type="predicted"/>
<comment type="caution">
    <text evidence="1">The sequence shown here is derived from an EMBL/GenBank/DDBJ whole genome shotgun (WGS) entry which is preliminary data.</text>
</comment>
<accession>W4Q9V3</accession>
<dbReference type="STRING" id="1236970.JCM9140_4642"/>
<dbReference type="Proteomes" id="UP000018890">
    <property type="component" value="Unassembled WGS sequence"/>
</dbReference>
<dbReference type="EMBL" id="BAUT01000104">
    <property type="protein sequence ID" value="GAE28418.1"/>
    <property type="molecule type" value="Genomic_DNA"/>
</dbReference>